<evidence type="ECO:0000259" key="7">
    <source>
        <dbReference type="Pfam" id="PF02770"/>
    </source>
</evidence>
<keyword evidence="3 5" id="KW-0285">Flavoprotein</keyword>
<evidence type="ECO:0000313" key="9">
    <source>
        <dbReference type="EMBL" id="MFC4713187.1"/>
    </source>
</evidence>
<feature type="domain" description="Acyl-CoA dehydrogenase/oxidase C-terminal" evidence="6">
    <location>
        <begin position="229"/>
        <end position="375"/>
    </location>
</feature>
<dbReference type="InterPro" id="IPR006091">
    <property type="entry name" value="Acyl-CoA_Oxase/DH_mid-dom"/>
</dbReference>
<evidence type="ECO:0000256" key="1">
    <source>
        <dbReference type="ARBA" id="ARBA00001974"/>
    </source>
</evidence>
<dbReference type="InterPro" id="IPR046373">
    <property type="entry name" value="Acyl-CoA_Oxase/DH_mid-dom_sf"/>
</dbReference>
<dbReference type="GO" id="GO:0016491">
    <property type="term" value="F:oxidoreductase activity"/>
    <property type="evidence" value="ECO:0007669"/>
    <property type="project" value="UniProtKB-KW"/>
</dbReference>
<dbReference type="InterPro" id="IPR036250">
    <property type="entry name" value="AcylCo_DH-like_C"/>
</dbReference>
<dbReference type="InterPro" id="IPR009075">
    <property type="entry name" value="AcylCo_DH/oxidase_C"/>
</dbReference>
<dbReference type="EC" id="1.-.-.-" evidence="9"/>
<keyword evidence="5 9" id="KW-0560">Oxidoreductase</keyword>
<dbReference type="RefSeq" id="WP_377278827.1">
    <property type="nucleotide sequence ID" value="NZ_JBHSGL010000005.1"/>
</dbReference>
<dbReference type="Pfam" id="PF02770">
    <property type="entry name" value="Acyl-CoA_dh_M"/>
    <property type="match status" value="1"/>
</dbReference>
<dbReference type="InterPro" id="IPR013786">
    <property type="entry name" value="AcylCoA_DH/ox_N"/>
</dbReference>
<feature type="domain" description="Acyl-CoA dehydrogenase/oxidase N-terminal" evidence="8">
    <location>
        <begin position="6"/>
        <end position="118"/>
    </location>
</feature>
<dbReference type="PANTHER" id="PTHR43884">
    <property type="entry name" value="ACYL-COA DEHYDROGENASE"/>
    <property type="match status" value="1"/>
</dbReference>
<evidence type="ECO:0000256" key="2">
    <source>
        <dbReference type="ARBA" id="ARBA00009347"/>
    </source>
</evidence>
<dbReference type="PANTHER" id="PTHR43884:SF12">
    <property type="entry name" value="ISOVALERYL-COA DEHYDROGENASE, MITOCHONDRIAL-RELATED"/>
    <property type="match status" value="1"/>
</dbReference>
<evidence type="ECO:0000256" key="3">
    <source>
        <dbReference type="ARBA" id="ARBA00022630"/>
    </source>
</evidence>
<dbReference type="PROSITE" id="PS00072">
    <property type="entry name" value="ACYL_COA_DH_1"/>
    <property type="match status" value="1"/>
</dbReference>
<reference evidence="10" key="1">
    <citation type="journal article" date="2019" name="Int. J. Syst. Evol. Microbiol.">
        <title>The Global Catalogue of Microorganisms (GCM) 10K type strain sequencing project: providing services to taxonomists for standard genome sequencing and annotation.</title>
        <authorList>
            <consortium name="The Broad Institute Genomics Platform"/>
            <consortium name="The Broad Institute Genome Sequencing Center for Infectious Disease"/>
            <person name="Wu L."/>
            <person name="Ma J."/>
        </authorList>
    </citation>
    <scope>NUCLEOTIDE SEQUENCE [LARGE SCALE GENOMIC DNA]</scope>
    <source>
        <strain evidence="10">CGMCC 1.12151</strain>
    </source>
</reference>
<protein>
    <submittedName>
        <fullName evidence="9">Acyl-CoA dehydrogenase family protein</fullName>
        <ecNumber evidence="9">1.-.-.-</ecNumber>
    </submittedName>
</protein>
<comment type="caution">
    <text evidence="9">The sequence shown here is derived from an EMBL/GenBank/DDBJ whole genome shotgun (WGS) entry which is preliminary data.</text>
</comment>
<name>A0ABV9MBH9_9BACL</name>
<dbReference type="Proteomes" id="UP001595932">
    <property type="component" value="Unassembled WGS sequence"/>
</dbReference>
<dbReference type="SUPFAM" id="SSF56645">
    <property type="entry name" value="Acyl-CoA dehydrogenase NM domain-like"/>
    <property type="match status" value="1"/>
</dbReference>
<evidence type="ECO:0000256" key="4">
    <source>
        <dbReference type="ARBA" id="ARBA00022827"/>
    </source>
</evidence>
<dbReference type="SUPFAM" id="SSF47203">
    <property type="entry name" value="Acyl-CoA dehydrogenase C-terminal domain-like"/>
    <property type="match status" value="1"/>
</dbReference>
<dbReference type="Gene3D" id="1.10.540.10">
    <property type="entry name" value="Acyl-CoA dehydrogenase/oxidase, N-terminal domain"/>
    <property type="match status" value="1"/>
</dbReference>
<organism evidence="9 10">
    <name type="scientific">Planococcus dechangensis</name>
    <dbReference type="NCBI Taxonomy" id="1176255"/>
    <lineage>
        <taxon>Bacteria</taxon>
        <taxon>Bacillati</taxon>
        <taxon>Bacillota</taxon>
        <taxon>Bacilli</taxon>
        <taxon>Bacillales</taxon>
        <taxon>Caryophanaceae</taxon>
        <taxon>Planococcus</taxon>
    </lineage>
</organism>
<dbReference type="Gene3D" id="2.40.110.10">
    <property type="entry name" value="Butyryl-CoA Dehydrogenase, subunit A, domain 2"/>
    <property type="match status" value="1"/>
</dbReference>
<dbReference type="Gene3D" id="1.20.140.10">
    <property type="entry name" value="Butyryl-CoA Dehydrogenase, subunit A, domain 3"/>
    <property type="match status" value="1"/>
</dbReference>
<evidence type="ECO:0000313" key="10">
    <source>
        <dbReference type="Proteomes" id="UP001595932"/>
    </source>
</evidence>
<dbReference type="InterPro" id="IPR009100">
    <property type="entry name" value="AcylCoA_DH/oxidase_NM_dom_sf"/>
</dbReference>
<comment type="similarity">
    <text evidence="2 5">Belongs to the acyl-CoA dehydrogenase family.</text>
</comment>
<dbReference type="PIRSF" id="PIRSF016578">
    <property type="entry name" value="HsaA"/>
    <property type="match status" value="1"/>
</dbReference>
<evidence type="ECO:0000259" key="8">
    <source>
        <dbReference type="Pfam" id="PF02771"/>
    </source>
</evidence>
<proteinExistence type="inferred from homology"/>
<accession>A0ABV9MBH9</accession>
<dbReference type="InterPro" id="IPR037069">
    <property type="entry name" value="AcylCoA_DH/ox_N_sf"/>
</dbReference>
<dbReference type="EMBL" id="JBHSGL010000005">
    <property type="protein sequence ID" value="MFC4713187.1"/>
    <property type="molecule type" value="Genomic_DNA"/>
</dbReference>
<evidence type="ECO:0000259" key="6">
    <source>
        <dbReference type="Pfam" id="PF00441"/>
    </source>
</evidence>
<dbReference type="Pfam" id="PF02771">
    <property type="entry name" value="Acyl-CoA_dh_N"/>
    <property type="match status" value="1"/>
</dbReference>
<sequence length="398" mass="44007">MDFEHSEEQVMLRKTVRKFVDDEIMPHVKDWDAQGGFPQEIWQRLSGLGLMGVCIPEAYGGSGMDYNSLAVVCEELERGDTTFRTAVSVHTGLNSLSLLQWGTEQQKQQFLVPQAKGEKIGAFGLTEPGAGSDVAALSTTAVKDGDDYVLNGQKTWISLCDQADHFLIFAYTDKSKAHKGISAFIVERDREGFSSKAIKGKHGIRAGNTGELFLEDVRIPGSNRLGDEGEGFKIAMASLDNGRFTVAAGACGLIQACLEASIDYCRTRTTFGKPIGEHQLVQQMLANMEAGYQMSRLLVYRAGELKNSGKRNTRETSLAKWQACDFASKAADDAVQIHGAYGYSDDYPVARYLRNSKAPVIYEGTREIHTIMQAEYVLEKRKDGSLNRMLPAWPFEEK</sequence>
<dbReference type="Pfam" id="PF00441">
    <property type="entry name" value="Acyl-CoA_dh_1"/>
    <property type="match status" value="1"/>
</dbReference>
<dbReference type="InterPro" id="IPR006089">
    <property type="entry name" value="Acyl-CoA_DH_CS"/>
</dbReference>
<keyword evidence="4 5" id="KW-0274">FAD</keyword>
<evidence type="ECO:0000256" key="5">
    <source>
        <dbReference type="RuleBase" id="RU362125"/>
    </source>
</evidence>
<comment type="cofactor">
    <cofactor evidence="1 5">
        <name>FAD</name>
        <dbReference type="ChEBI" id="CHEBI:57692"/>
    </cofactor>
</comment>
<keyword evidence="10" id="KW-1185">Reference proteome</keyword>
<gene>
    <name evidence="9" type="ORF">ACFO5U_09960</name>
</gene>
<feature type="domain" description="Acyl-CoA oxidase/dehydrogenase middle" evidence="7">
    <location>
        <begin position="122"/>
        <end position="217"/>
    </location>
</feature>